<proteinExistence type="predicted"/>
<dbReference type="EMBL" id="DS268462">
    <property type="protein sequence ID" value="EFP06395.1"/>
    <property type="molecule type" value="Genomic_DNA"/>
</dbReference>
<organism evidence="3">
    <name type="scientific">Caenorhabditis remanei</name>
    <name type="common">Caenorhabditis vulgaris</name>
    <dbReference type="NCBI Taxonomy" id="31234"/>
    <lineage>
        <taxon>Eukaryota</taxon>
        <taxon>Metazoa</taxon>
        <taxon>Ecdysozoa</taxon>
        <taxon>Nematoda</taxon>
        <taxon>Chromadorea</taxon>
        <taxon>Rhabditida</taxon>
        <taxon>Rhabditina</taxon>
        <taxon>Rhabditomorpha</taxon>
        <taxon>Rhabditoidea</taxon>
        <taxon>Rhabditidae</taxon>
        <taxon>Peloderinae</taxon>
        <taxon>Caenorhabditis</taxon>
    </lineage>
</organism>
<dbReference type="HOGENOM" id="CLU_1385346_0_0_1"/>
<keyword evidence="3" id="KW-1185">Reference proteome</keyword>
<gene>
    <name evidence="2" type="ORF">CRE_07606</name>
</gene>
<protein>
    <submittedName>
        <fullName evidence="2">Uncharacterized protein</fullName>
    </submittedName>
</protein>
<feature type="compositionally biased region" description="Basic and acidic residues" evidence="1">
    <location>
        <begin position="19"/>
        <end position="31"/>
    </location>
</feature>
<evidence type="ECO:0000313" key="3">
    <source>
        <dbReference type="Proteomes" id="UP000008281"/>
    </source>
</evidence>
<reference evidence="2" key="1">
    <citation type="submission" date="2007-07" db="EMBL/GenBank/DDBJ databases">
        <title>PCAP assembly of the Caenorhabditis remanei genome.</title>
        <authorList>
            <consortium name="The Caenorhabditis remanei Sequencing Consortium"/>
            <person name="Wilson R.K."/>
        </authorList>
    </citation>
    <scope>NUCLEOTIDE SEQUENCE [LARGE SCALE GENOMIC DNA]</scope>
    <source>
        <strain evidence="2">PB4641</strain>
    </source>
</reference>
<dbReference type="InParanoid" id="E3MP78"/>
<evidence type="ECO:0000256" key="1">
    <source>
        <dbReference type="SAM" id="MobiDB-lite"/>
    </source>
</evidence>
<feature type="compositionally biased region" description="Basic and acidic residues" evidence="1">
    <location>
        <begin position="175"/>
        <end position="197"/>
    </location>
</feature>
<dbReference type="AlphaFoldDB" id="E3MP78"/>
<feature type="region of interest" description="Disordered" evidence="1">
    <location>
        <begin position="1"/>
        <end position="31"/>
    </location>
</feature>
<name>E3MP78_CAERE</name>
<feature type="compositionally biased region" description="Low complexity" evidence="1">
    <location>
        <begin position="163"/>
        <end position="174"/>
    </location>
</feature>
<evidence type="ECO:0000313" key="2">
    <source>
        <dbReference type="EMBL" id="EFP06395.1"/>
    </source>
</evidence>
<dbReference type="Proteomes" id="UP000008281">
    <property type="component" value="Unassembled WGS sequence"/>
</dbReference>
<feature type="region of interest" description="Disordered" evidence="1">
    <location>
        <begin position="65"/>
        <end position="197"/>
    </location>
</feature>
<feature type="compositionally biased region" description="Polar residues" evidence="1">
    <location>
        <begin position="127"/>
        <end position="153"/>
    </location>
</feature>
<sequence>MEKEQPKTETVMPRKIKEKTHNQKQQDFHDIRKNINDVIVNIGEKEKKERSRSCCKNARKQVILLLRHHDNDGEPTSDDQRDTDLREEYEKGLKIWKRRNEEGNRRTKKKEENGPSQNSMDEETAAVETTSGTMPLQLQKPTLQIQKKQTSETPGPEQEFGQTSSKTETTATTWNKKEAREKIFWKKHGKETDWKGK</sequence>
<accession>E3MP78</accession>
<feature type="compositionally biased region" description="Basic and acidic residues" evidence="1">
    <location>
        <begin position="67"/>
        <end position="113"/>
    </location>
</feature>